<sequence length="103" mass="11343">MVPLSPGSTVCRPDFENWPVQQQVDHVYTEGTYLDTYLGSPGGACQRHIYRGPPSDHEPPSVLSHGVYAAAYPWTSLPSKVTYICTHLDSDSPGPFFSLPFES</sequence>
<accession>B6HSG8</accession>
<proteinExistence type="predicted"/>
<organism evidence="1 2">
    <name type="scientific">Penicillium rubens (strain ATCC 28089 / DSM 1075 / NRRL 1951 / Wisconsin 54-1255)</name>
    <name type="common">Penicillium chrysogenum</name>
    <dbReference type="NCBI Taxonomy" id="500485"/>
    <lineage>
        <taxon>Eukaryota</taxon>
        <taxon>Fungi</taxon>
        <taxon>Dikarya</taxon>
        <taxon>Ascomycota</taxon>
        <taxon>Pezizomycotina</taxon>
        <taxon>Eurotiomycetes</taxon>
        <taxon>Eurotiomycetidae</taxon>
        <taxon>Eurotiales</taxon>
        <taxon>Aspergillaceae</taxon>
        <taxon>Penicillium</taxon>
        <taxon>Penicillium chrysogenum species complex</taxon>
    </lineage>
</organism>
<evidence type="ECO:0000313" key="2">
    <source>
        <dbReference type="Proteomes" id="UP000000724"/>
    </source>
</evidence>
<dbReference type="Proteomes" id="UP000000724">
    <property type="component" value="Contig Pc00c22"/>
</dbReference>
<evidence type="ECO:0000313" key="1">
    <source>
        <dbReference type="EMBL" id="CAP99420.1"/>
    </source>
</evidence>
<dbReference type="HOGENOM" id="CLU_2264618_0_0_1"/>
<gene>
    <name evidence="1" type="ORF">Pc22g21320</name>
    <name evidence="1" type="ORF">PCH_Pc22g21320</name>
</gene>
<dbReference type="EMBL" id="AM920437">
    <property type="protein sequence ID" value="CAP99420.1"/>
    <property type="molecule type" value="Genomic_DNA"/>
</dbReference>
<dbReference type="VEuPathDB" id="FungiDB:PCH_Pc22g21320"/>
<protein>
    <submittedName>
        <fullName evidence="1">Uncharacterized protein</fullName>
    </submittedName>
</protein>
<keyword evidence="2" id="KW-1185">Reference proteome</keyword>
<dbReference type="OrthoDB" id="4278067at2759"/>
<dbReference type="AlphaFoldDB" id="B6HSG8"/>
<name>B6HSG8_PENRW</name>
<reference evidence="1 2" key="1">
    <citation type="journal article" date="2008" name="Nat. Biotechnol.">
        <title>Genome sequencing and analysis of the filamentous fungus Penicillium chrysogenum.</title>
        <authorList>
            <person name="van den Berg M.A."/>
            <person name="Albang R."/>
            <person name="Albermann K."/>
            <person name="Badger J.H."/>
            <person name="Daran J.-M."/>
            <person name="Driessen A.J.M."/>
            <person name="Garcia-Estrada C."/>
            <person name="Fedorova N.D."/>
            <person name="Harris D.M."/>
            <person name="Heijne W.H.M."/>
            <person name="Joardar V.S."/>
            <person name="Kiel J.A.K.W."/>
            <person name="Kovalchuk A."/>
            <person name="Martin J.F."/>
            <person name="Nierman W.C."/>
            <person name="Nijland J.G."/>
            <person name="Pronk J.T."/>
            <person name="Roubos J.A."/>
            <person name="van der Klei I.J."/>
            <person name="van Peij N.N.M.E."/>
            <person name="Veenhuis M."/>
            <person name="von Doehren H."/>
            <person name="Wagner C."/>
            <person name="Wortman J.R."/>
            <person name="Bovenberg R.A.L."/>
        </authorList>
    </citation>
    <scope>NUCLEOTIDE SEQUENCE [LARGE SCALE GENOMIC DNA]</scope>
    <source>
        <strain evidence="2">ATCC 28089 / DSM 1075 / NRRL 1951 / Wisconsin 54-1255</strain>
    </source>
</reference>